<dbReference type="AlphaFoldDB" id="Q032U9"/>
<accession>Q032U9</accession>
<dbReference type="HOGENOM" id="CLU_3217890_0_0_9"/>
<sequence>MNPIVPVEVHCSSLTESADAVEIAVAPTTRRASVAAESESVFSY</sequence>
<dbReference type="EMBL" id="CP000425">
    <property type="protein sequence ID" value="ABJ71773.1"/>
    <property type="molecule type" value="Genomic_DNA"/>
</dbReference>
<dbReference type="KEGG" id="llc:LACR_0153"/>
<protein>
    <submittedName>
        <fullName evidence="1">Uncharacterized protein</fullName>
    </submittedName>
</protein>
<evidence type="ECO:0000313" key="1">
    <source>
        <dbReference type="EMBL" id="ABJ71773.1"/>
    </source>
</evidence>
<dbReference type="Proteomes" id="UP000000240">
    <property type="component" value="Chromosome"/>
</dbReference>
<gene>
    <name evidence="1" type="ordered locus">LACR_0153</name>
</gene>
<name>Q032U9_LACLS</name>
<organism evidence="1 2">
    <name type="scientific">Lactococcus lactis subsp. cremoris (strain SK11)</name>
    <dbReference type="NCBI Taxonomy" id="272622"/>
    <lineage>
        <taxon>Bacteria</taxon>
        <taxon>Bacillati</taxon>
        <taxon>Bacillota</taxon>
        <taxon>Bacilli</taxon>
        <taxon>Lactobacillales</taxon>
        <taxon>Streptococcaceae</taxon>
        <taxon>Lactococcus</taxon>
        <taxon>Lactococcus cremoris subsp. cremoris</taxon>
    </lineage>
</organism>
<evidence type="ECO:0000313" key="2">
    <source>
        <dbReference type="Proteomes" id="UP000000240"/>
    </source>
</evidence>
<proteinExistence type="predicted"/>
<reference evidence="1 2" key="1">
    <citation type="journal article" date="2006" name="Proc. Natl. Acad. Sci. U.S.A.">
        <title>Comparative genomics of the lactic acid bacteria.</title>
        <authorList>
            <person name="Makarova K."/>
            <person name="Slesarev A."/>
            <person name="Wolf Y."/>
            <person name="Sorokin A."/>
            <person name="Mirkin B."/>
            <person name="Koonin E."/>
            <person name="Pavlov A."/>
            <person name="Pavlova N."/>
            <person name="Karamychev V."/>
            <person name="Polouchine N."/>
            <person name="Shakhova V."/>
            <person name="Grigoriev I."/>
            <person name="Lou Y."/>
            <person name="Rohksar D."/>
            <person name="Lucas S."/>
            <person name="Huang K."/>
            <person name="Goodstein D.M."/>
            <person name="Hawkins T."/>
            <person name="Plengvidhya V."/>
            <person name="Welker D."/>
            <person name="Hughes J."/>
            <person name="Goh Y."/>
            <person name="Benson A."/>
            <person name="Baldwin K."/>
            <person name="Lee J.H."/>
            <person name="Diaz-Muniz I."/>
            <person name="Dosti B."/>
            <person name="Smeianov V."/>
            <person name="Wechter W."/>
            <person name="Barabote R."/>
            <person name="Lorca G."/>
            <person name="Altermann E."/>
            <person name="Barrangou R."/>
            <person name="Ganesan B."/>
            <person name="Xie Y."/>
            <person name="Rawsthorne H."/>
            <person name="Tamir D."/>
            <person name="Parker C."/>
            <person name="Breidt F."/>
            <person name="Broadbent J."/>
            <person name="Hutkins R."/>
            <person name="O'Sullivan D."/>
            <person name="Steele J."/>
            <person name="Unlu G."/>
            <person name="Saier M."/>
            <person name="Klaenhammer T."/>
            <person name="Richardson P."/>
            <person name="Kozyavkin S."/>
            <person name="Weimer B."/>
            <person name="Mills D."/>
        </authorList>
    </citation>
    <scope>NUCLEOTIDE SEQUENCE [LARGE SCALE GENOMIC DNA]</scope>
    <source>
        <strain evidence="1 2">SK11</strain>
    </source>
</reference>